<evidence type="ECO:0000313" key="2">
    <source>
        <dbReference type="Proteomes" id="UP000467252"/>
    </source>
</evidence>
<accession>A0A7I7UQY8</accession>
<evidence type="ECO:0000313" key="1">
    <source>
        <dbReference type="EMBL" id="BBY83798.1"/>
    </source>
</evidence>
<proteinExistence type="predicted"/>
<dbReference type="Proteomes" id="UP000467252">
    <property type="component" value="Chromosome"/>
</dbReference>
<reference evidence="1 2" key="1">
    <citation type="journal article" date="2019" name="Emerg. Microbes Infect.">
        <title>Comprehensive subspecies identification of 175 nontuberculous mycobacteria species based on 7547 genomic profiles.</title>
        <authorList>
            <person name="Matsumoto Y."/>
            <person name="Kinjo T."/>
            <person name="Motooka D."/>
            <person name="Nabeya D."/>
            <person name="Jung N."/>
            <person name="Uechi K."/>
            <person name="Horii T."/>
            <person name="Iida T."/>
            <person name="Fujita J."/>
            <person name="Nakamura S."/>
        </authorList>
    </citation>
    <scope>NUCLEOTIDE SEQUENCE [LARGE SCALE GENOMIC DNA]</scope>
    <source>
        <strain evidence="1 2">JCM 6370</strain>
    </source>
</reference>
<dbReference type="EMBL" id="AP022599">
    <property type="protein sequence ID" value="BBY83798.1"/>
    <property type="molecule type" value="Genomic_DNA"/>
</dbReference>
<protein>
    <submittedName>
        <fullName evidence="1">Uncharacterized protein</fullName>
    </submittedName>
</protein>
<keyword evidence="2" id="KW-1185">Reference proteome</keyword>
<organism evidence="1 2">
    <name type="scientific">Mycolicibacterium pulveris</name>
    <name type="common">Mycobacterium pulveris</name>
    <dbReference type="NCBI Taxonomy" id="36813"/>
    <lineage>
        <taxon>Bacteria</taxon>
        <taxon>Bacillati</taxon>
        <taxon>Actinomycetota</taxon>
        <taxon>Actinomycetes</taxon>
        <taxon>Mycobacteriales</taxon>
        <taxon>Mycobacteriaceae</taxon>
        <taxon>Mycolicibacterium</taxon>
    </lineage>
</organism>
<name>A0A7I7UQY8_MYCPV</name>
<gene>
    <name evidence="1" type="ORF">MPUL_49560</name>
</gene>
<dbReference type="AlphaFoldDB" id="A0A7I7UQY8"/>
<sequence length="73" mass="8044">MQAEDASRHRLGGFRWYVKKVASRQPGPALGNRECPHRLRTVPGRSDKLDIGYCASSSFIDSRIAASRSAAAR</sequence>